<name>A0A0H5D5E8_9RHOB</name>
<gene>
    <name evidence="1" type="ORF">NIT7321_03101</name>
</gene>
<protein>
    <recommendedName>
        <fullName evidence="3">DUF2794 domain-containing protein</fullName>
    </recommendedName>
</protein>
<evidence type="ECO:0000313" key="1">
    <source>
        <dbReference type="EMBL" id="CRL12229.1"/>
    </source>
</evidence>
<dbReference type="Proteomes" id="UP000043764">
    <property type="component" value="Unassembled WGS sequence"/>
</dbReference>
<evidence type="ECO:0000313" key="2">
    <source>
        <dbReference type="Proteomes" id="UP000043764"/>
    </source>
</evidence>
<dbReference type="EMBL" id="CVRL01000039">
    <property type="protein sequence ID" value="CRL12229.1"/>
    <property type="molecule type" value="Genomic_DNA"/>
</dbReference>
<dbReference type="AlphaFoldDB" id="A0A0H5D5E8"/>
<reference evidence="2" key="1">
    <citation type="submission" date="2015-05" db="EMBL/GenBank/DDBJ databases">
        <authorList>
            <person name="Rodrigo-Torres Lidia"/>
            <person name="Arahal R.David."/>
        </authorList>
    </citation>
    <scope>NUCLEOTIDE SEQUENCE [LARGE SCALE GENOMIC DNA]</scope>
    <source>
        <strain evidence="2">CECT 7321</strain>
    </source>
</reference>
<evidence type="ECO:0008006" key="3">
    <source>
        <dbReference type="Google" id="ProtNLM"/>
    </source>
</evidence>
<sequence length="147" mass="16438">MLLALRAPPAEATCAVQFGQGLDLGANHGILNPMSFDQVQPFPSYSGPEQVAFHRTELAVILSLYGRMVAAGEWRDYGISSLRDLAVFSVFRRTAENPLYRIEKRPKLRGRQGQYAVVGMDGQILKRGHDLKTVLRVLERKLIRSVT</sequence>
<proteinExistence type="predicted"/>
<dbReference type="STRING" id="481446.NIT7645_01824"/>
<keyword evidence="2" id="KW-1185">Reference proteome</keyword>
<organism evidence="1 2">
    <name type="scientific">Phaeobacter italicus</name>
    <dbReference type="NCBI Taxonomy" id="481446"/>
    <lineage>
        <taxon>Bacteria</taxon>
        <taxon>Pseudomonadati</taxon>
        <taxon>Pseudomonadota</taxon>
        <taxon>Alphaproteobacteria</taxon>
        <taxon>Rhodobacterales</taxon>
        <taxon>Roseobacteraceae</taxon>
        <taxon>Phaeobacter</taxon>
    </lineage>
</organism>
<accession>A0A0H5D5E8</accession>
<dbReference type="InterPro" id="IPR021252">
    <property type="entry name" value="DUF2794"/>
</dbReference>
<dbReference type="Pfam" id="PF10984">
    <property type="entry name" value="DUF2794"/>
    <property type="match status" value="1"/>
</dbReference>